<evidence type="ECO:0000313" key="1">
    <source>
        <dbReference type="EMBL" id="KAJ6810600.1"/>
    </source>
</evidence>
<dbReference type="Proteomes" id="UP001140949">
    <property type="component" value="Unassembled WGS sequence"/>
</dbReference>
<protein>
    <submittedName>
        <fullName evidence="1">Cytochrome P450 CYP82D47-like</fullName>
    </submittedName>
</protein>
<reference evidence="1" key="1">
    <citation type="journal article" date="2023" name="GigaByte">
        <title>Genome assembly of the bearded iris, Iris pallida Lam.</title>
        <authorList>
            <person name="Bruccoleri R.E."/>
            <person name="Oakeley E.J."/>
            <person name="Faust A.M.E."/>
            <person name="Altorfer M."/>
            <person name="Dessus-Babus S."/>
            <person name="Burckhardt D."/>
            <person name="Oertli M."/>
            <person name="Naumann U."/>
            <person name="Petersen F."/>
            <person name="Wong J."/>
        </authorList>
    </citation>
    <scope>NUCLEOTIDE SEQUENCE</scope>
    <source>
        <strain evidence="1">GSM-AAB239-AS_SAM_17_03QT</strain>
    </source>
</reference>
<evidence type="ECO:0000313" key="2">
    <source>
        <dbReference type="EMBL" id="KAJ6846622.1"/>
    </source>
</evidence>
<name>A0AAX6F2G4_IRIPA</name>
<accession>A0AAX6F2G4</accession>
<comment type="caution">
    <text evidence="1">The sequence shown here is derived from an EMBL/GenBank/DDBJ whole genome shotgun (WGS) entry which is preliminary data.</text>
</comment>
<dbReference type="EMBL" id="JANAVB010005597">
    <property type="protein sequence ID" value="KAJ6846622.1"/>
    <property type="molecule type" value="Genomic_DNA"/>
</dbReference>
<proteinExistence type="predicted"/>
<dbReference type="EMBL" id="JANAVB010032220">
    <property type="protein sequence ID" value="KAJ6810600.1"/>
    <property type="molecule type" value="Genomic_DNA"/>
</dbReference>
<reference evidence="1" key="2">
    <citation type="submission" date="2023-04" db="EMBL/GenBank/DDBJ databases">
        <authorList>
            <person name="Bruccoleri R.E."/>
            <person name="Oakeley E.J."/>
            <person name="Faust A.-M."/>
            <person name="Dessus-Babus S."/>
            <person name="Altorfer M."/>
            <person name="Burckhardt D."/>
            <person name="Oertli M."/>
            <person name="Naumann U."/>
            <person name="Petersen F."/>
            <person name="Wong J."/>
        </authorList>
    </citation>
    <scope>NUCLEOTIDE SEQUENCE</scope>
    <source>
        <strain evidence="1">GSM-AAB239-AS_SAM_17_03QT</strain>
        <tissue evidence="1">Leaf</tissue>
    </source>
</reference>
<keyword evidence="3" id="KW-1185">Reference proteome</keyword>
<organism evidence="1 3">
    <name type="scientific">Iris pallida</name>
    <name type="common">Sweet iris</name>
    <dbReference type="NCBI Taxonomy" id="29817"/>
    <lineage>
        <taxon>Eukaryota</taxon>
        <taxon>Viridiplantae</taxon>
        <taxon>Streptophyta</taxon>
        <taxon>Embryophyta</taxon>
        <taxon>Tracheophyta</taxon>
        <taxon>Spermatophyta</taxon>
        <taxon>Magnoliopsida</taxon>
        <taxon>Liliopsida</taxon>
        <taxon>Asparagales</taxon>
        <taxon>Iridaceae</taxon>
        <taxon>Iridoideae</taxon>
        <taxon>Irideae</taxon>
        <taxon>Iris</taxon>
    </lineage>
</organism>
<evidence type="ECO:0000313" key="3">
    <source>
        <dbReference type="Proteomes" id="UP001140949"/>
    </source>
</evidence>
<gene>
    <name evidence="1" type="ORF">M6B38_103725</name>
    <name evidence="2" type="ORF">M6B38_282445</name>
</gene>
<sequence length="93" mass="9849">MPGHALLPDPKGMSSKCWPLTSTLLPDMNLSGLNSSGSGHTLGSRCSFQMFTITWVPAGTRNPCISHSSVASCGTFSCADGYRRNASLTTARR</sequence>
<dbReference type="AlphaFoldDB" id="A0AAX6F2G4"/>